<comment type="caution">
    <text evidence="1">The sequence shown here is derived from an EMBL/GenBank/DDBJ whole genome shotgun (WGS) entry which is preliminary data.</text>
</comment>
<reference evidence="1 2" key="1">
    <citation type="submission" date="2018-02" db="EMBL/GenBank/DDBJ databases">
        <title>Draft genome of wild Prunus yedoensis var. nudiflora.</title>
        <authorList>
            <person name="Baek S."/>
            <person name="Kim J.-H."/>
            <person name="Choi K."/>
            <person name="Kim G.-B."/>
            <person name="Cho A."/>
            <person name="Jang H."/>
            <person name="Shin C.-H."/>
            <person name="Yu H.-J."/>
            <person name="Mun J.-H."/>
        </authorList>
    </citation>
    <scope>NUCLEOTIDE SEQUENCE [LARGE SCALE GENOMIC DNA]</scope>
    <source>
        <strain evidence="2">cv. Jeju island</strain>
        <tissue evidence="1">Leaf</tissue>
    </source>
</reference>
<proteinExistence type="predicted"/>
<name>A0A314YPI0_PRUYE</name>
<protein>
    <submittedName>
        <fullName evidence="1">Uncharacterized protein</fullName>
    </submittedName>
</protein>
<accession>A0A314YPI0</accession>
<dbReference type="EMBL" id="PJQY01000825">
    <property type="protein sequence ID" value="PQQ07709.1"/>
    <property type="molecule type" value="Genomic_DNA"/>
</dbReference>
<dbReference type="AlphaFoldDB" id="A0A314YPI0"/>
<gene>
    <name evidence="1" type="ORF">Pyn_26694</name>
</gene>
<sequence>MRSNITQVMGTHNCGRRNKDCNAKILGRINFQISAISICMWNLDDRSDVRMVILKDVLD</sequence>
<evidence type="ECO:0000313" key="2">
    <source>
        <dbReference type="Proteomes" id="UP000250321"/>
    </source>
</evidence>
<evidence type="ECO:0000313" key="1">
    <source>
        <dbReference type="EMBL" id="PQQ07709.1"/>
    </source>
</evidence>
<organism evidence="1 2">
    <name type="scientific">Prunus yedoensis var. nudiflora</name>
    <dbReference type="NCBI Taxonomy" id="2094558"/>
    <lineage>
        <taxon>Eukaryota</taxon>
        <taxon>Viridiplantae</taxon>
        <taxon>Streptophyta</taxon>
        <taxon>Embryophyta</taxon>
        <taxon>Tracheophyta</taxon>
        <taxon>Spermatophyta</taxon>
        <taxon>Magnoliopsida</taxon>
        <taxon>eudicotyledons</taxon>
        <taxon>Gunneridae</taxon>
        <taxon>Pentapetalae</taxon>
        <taxon>rosids</taxon>
        <taxon>fabids</taxon>
        <taxon>Rosales</taxon>
        <taxon>Rosaceae</taxon>
        <taxon>Amygdaloideae</taxon>
        <taxon>Amygdaleae</taxon>
        <taxon>Prunus</taxon>
    </lineage>
</organism>
<keyword evidence="2" id="KW-1185">Reference proteome</keyword>
<dbReference type="Proteomes" id="UP000250321">
    <property type="component" value="Unassembled WGS sequence"/>
</dbReference>